<reference evidence="2" key="1">
    <citation type="submission" date="2025-08" db="UniProtKB">
        <authorList>
            <consortium name="Ensembl"/>
        </authorList>
    </citation>
    <scope>IDENTIFICATION</scope>
</reference>
<keyword evidence="3" id="KW-1185">Reference proteome</keyword>
<reference evidence="2" key="2">
    <citation type="submission" date="2025-09" db="UniProtKB">
        <authorList>
            <consortium name="Ensembl"/>
        </authorList>
    </citation>
    <scope>IDENTIFICATION</scope>
</reference>
<dbReference type="Proteomes" id="UP000261520">
    <property type="component" value="Unplaced"/>
</dbReference>
<name>A0A3B4A7Q6_9GOBI</name>
<dbReference type="AlphaFoldDB" id="A0A3B4A7Q6"/>
<sequence>YSIYSVIRGFLQAPSPEIQLLPALERKSETSAEPKSSPNKISCETVVPAPSPVHSLRPTSPQPIKKSEASAEPQVHNSSFIIIHLYSAFHY</sequence>
<protein>
    <submittedName>
        <fullName evidence="2">Uncharacterized protein</fullName>
    </submittedName>
</protein>
<evidence type="ECO:0000313" key="3">
    <source>
        <dbReference type="Proteomes" id="UP000261520"/>
    </source>
</evidence>
<accession>A0A3B4A7Q6</accession>
<feature type="region of interest" description="Disordered" evidence="1">
    <location>
        <begin position="50"/>
        <end position="71"/>
    </location>
</feature>
<organism evidence="2 3">
    <name type="scientific">Periophthalmus magnuspinnatus</name>
    <dbReference type="NCBI Taxonomy" id="409849"/>
    <lineage>
        <taxon>Eukaryota</taxon>
        <taxon>Metazoa</taxon>
        <taxon>Chordata</taxon>
        <taxon>Craniata</taxon>
        <taxon>Vertebrata</taxon>
        <taxon>Euteleostomi</taxon>
        <taxon>Actinopterygii</taxon>
        <taxon>Neopterygii</taxon>
        <taxon>Teleostei</taxon>
        <taxon>Neoteleostei</taxon>
        <taxon>Acanthomorphata</taxon>
        <taxon>Gobiaria</taxon>
        <taxon>Gobiiformes</taxon>
        <taxon>Gobioidei</taxon>
        <taxon>Gobiidae</taxon>
        <taxon>Oxudercinae</taxon>
        <taxon>Periophthalmus</taxon>
    </lineage>
</organism>
<proteinExistence type="predicted"/>
<evidence type="ECO:0000313" key="2">
    <source>
        <dbReference type="Ensembl" id="ENSPMGP00000012760.1"/>
    </source>
</evidence>
<dbReference type="Ensembl" id="ENSPMGT00000013613.1">
    <property type="protein sequence ID" value="ENSPMGP00000012760.1"/>
    <property type="gene ID" value="ENSPMGG00000010517.1"/>
</dbReference>
<evidence type="ECO:0000256" key="1">
    <source>
        <dbReference type="SAM" id="MobiDB-lite"/>
    </source>
</evidence>